<evidence type="ECO:0000313" key="2">
    <source>
        <dbReference type="Proteomes" id="UP001159641"/>
    </source>
</evidence>
<sequence>MDSQRAEARALEAEITALRRACVEPPAPGEDTSRVRYVAFLRPSGKGEDLYSRRPGPPHRLFPSTRRGRELVICLFQQG</sequence>
<evidence type="ECO:0000313" key="1">
    <source>
        <dbReference type="EMBL" id="KAJ8777898.1"/>
    </source>
</evidence>
<organism evidence="1 2">
    <name type="scientific">Eschrichtius robustus</name>
    <name type="common">California gray whale</name>
    <name type="synonym">Eschrichtius gibbosus</name>
    <dbReference type="NCBI Taxonomy" id="9764"/>
    <lineage>
        <taxon>Eukaryota</taxon>
        <taxon>Metazoa</taxon>
        <taxon>Chordata</taxon>
        <taxon>Craniata</taxon>
        <taxon>Vertebrata</taxon>
        <taxon>Euteleostomi</taxon>
        <taxon>Mammalia</taxon>
        <taxon>Eutheria</taxon>
        <taxon>Laurasiatheria</taxon>
        <taxon>Artiodactyla</taxon>
        <taxon>Whippomorpha</taxon>
        <taxon>Cetacea</taxon>
        <taxon>Mysticeti</taxon>
        <taxon>Eschrichtiidae</taxon>
        <taxon>Eschrichtius</taxon>
    </lineage>
</organism>
<comment type="caution">
    <text evidence="1">The sequence shown here is derived from an EMBL/GenBank/DDBJ whole genome shotgun (WGS) entry which is preliminary data.</text>
</comment>
<dbReference type="Proteomes" id="UP001159641">
    <property type="component" value="Unassembled WGS sequence"/>
</dbReference>
<gene>
    <name evidence="1" type="ORF">J1605_014096</name>
</gene>
<proteinExistence type="predicted"/>
<protein>
    <submittedName>
        <fullName evidence="1">Uncharacterized protein</fullName>
    </submittedName>
</protein>
<keyword evidence="2" id="KW-1185">Reference proteome</keyword>
<name>A0AB34GEZ1_ESCRO</name>
<reference evidence="1 2" key="1">
    <citation type="submission" date="2022-11" db="EMBL/GenBank/DDBJ databases">
        <title>Whole genome sequence of Eschrichtius robustus ER-17-0199.</title>
        <authorList>
            <person name="Bruniche-Olsen A."/>
            <person name="Black A.N."/>
            <person name="Fields C.J."/>
            <person name="Walden K."/>
            <person name="Dewoody J.A."/>
        </authorList>
    </citation>
    <scope>NUCLEOTIDE SEQUENCE [LARGE SCALE GENOMIC DNA]</scope>
    <source>
        <strain evidence="1">ER-17-0199</strain>
        <tissue evidence="1">Blubber</tissue>
    </source>
</reference>
<accession>A0AB34GEZ1</accession>
<dbReference type="EMBL" id="JAIQCJ010002282">
    <property type="protein sequence ID" value="KAJ8777898.1"/>
    <property type="molecule type" value="Genomic_DNA"/>
</dbReference>
<dbReference type="AlphaFoldDB" id="A0AB34GEZ1"/>